<evidence type="ECO:0000256" key="5">
    <source>
        <dbReference type="ARBA" id="ARBA00022786"/>
    </source>
</evidence>
<dbReference type="RefSeq" id="WP_148339844.1">
    <property type="nucleotide sequence ID" value="NZ_LR699119.1"/>
</dbReference>
<organism evidence="7 8">
    <name type="scientific">Aquicella siphonis</name>
    <dbReference type="NCBI Taxonomy" id="254247"/>
    <lineage>
        <taxon>Bacteria</taxon>
        <taxon>Pseudomonadati</taxon>
        <taxon>Pseudomonadota</taxon>
        <taxon>Gammaproteobacteria</taxon>
        <taxon>Legionellales</taxon>
        <taxon>Coxiellaceae</taxon>
        <taxon>Aquicella</taxon>
    </lineage>
</organism>
<evidence type="ECO:0000256" key="1">
    <source>
        <dbReference type="ARBA" id="ARBA00000900"/>
    </source>
</evidence>
<feature type="domain" description="U-box" evidence="6">
    <location>
        <begin position="192"/>
        <end position="254"/>
    </location>
</feature>
<comment type="catalytic activity">
    <reaction evidence="1">
        <text>S-ubiquitinyl-[E2 ubiquitin-conjugating enzyme]-L-cysteine + [acceptor protein]-L-lysine = [E2 ubiquitin-conjugating enzyme]-L-cysteine + N(6)-ubiquitinyl-[acceptor protein]-L-lysine.</text>
        <dbReference type="EC" id="2.3.2.27"/>
    </reaction>
</comment>
<reference evidence="7 8" key="1">
    <citation type="submission" date="2019-08" db="EMBL/GenBank/DDBJ databases">
        <authorList>
            <person name="Guy L."/>
        </authorList>
    </citation>
    <scope>NUCLEOTIDE SEQUENCE [LARGE SCALE GENOMIC DNA]</scope>
    <source>
        <strain evidence="7 8">SGT-108</strain>
    </source>
</reference>
<dbReference type="GO" id="GO:0061630">
    <property type="term" value="F:ubiquitin protein ligase activity"/>
    <property type="evidence" value="ECO:0007669"/>
    <property type="project" value="UniProtKB-EC"/>
</dbReference>
<keyword evidence="8" id="KW-1185">Reference proteome</keyword>
<evidence type="ECO:0000256" key="4">
    <source>
        <dbReference type="ARBA" id="ARBA00022737"/>
    </source>
</evidence>
<dbReference type="GO" id="GO:0071218">
    <property type="term" value="P:cellular response to misfolded protein"/>
    <property type="evidence" value="ECO:0007669"/>
    <property type="project" value="TreeGrafter"/>
</dbReference>
<dbReference type="GO" id="GO:0006515">
    <property type="term" value="P:protein quality control for misfolded or incompletely synthesized proteins"/>
    <property type="evidence" value="ECO:0007669"/>
    <property type="project" value="TreeGrafter"/>
</dbReference>
<dbReference type="SUPFAM" id="SSF57850">
    <property type="entry name" value="RING/U-box"/>
    <property type="match status" value="2"/>
</dbReference>
<evidence type="ECO:0000313" key="8">
    <source>
        <dbReference type="Proteomes" id="UP000324194"/>
    </source>
</evidence>
<dbReference type="InterPro" id="IPR013083">
    <property type="entry name" value="Znf_RING/FYVE/PHD"/>
</dbReference>
<dbReference type="EC" id="2.3.2.27" evidence="2"/>
<accession>A0A5E4PHM7</accession>
<dbReference type="GO" id="GO:0051087">
    <property type="term" value="F:protein-folding chaperone binding"/>
    <property type="evidence" value="ECO:0007669"/>
    <property type="project" value="TreeGrafter"/>
</dbReference>
<dbReference type="AlphaFoldDB" id="A0A5E4PHM7"/>
<dbReference type="Proteomes" id="UP000324194">
    <property type="component" value="Chromosome 1"/>
</dbReference>
<evidence type="ECO:0000256" key="2">
    <source>
        <dbReference type="ARBA" id="ARBA00012483"/>
    </source>
</evidence>
<dbReference type="InterPro" id="IPR003613">
    <property type="entry name" value="Ubox_domain"/>
</dbReference>
<gene>
    <name evidence="7" type="ORF">AQUSIP_18460</name>
</gene>
<dbReference type="EMBL" id="LR699119">
    <property type="protein sequence ID" value="VVC76530.1"/>
    <property type="molecule type" value="Genomic_DNA"/>
</dbReference>
<dbReference type="Pfam" id="PF04564">
    <property type="entry name" value="U-box"/>
    <property type="match status" value="2"/>
</dbReference>
<keyword evidence="5" id="KW-0833">Ubl conjugation pathway</keyword>
<evidence type="ECO:0000259" key="6">
    <source>
        <dbReference type="SMART" id="SM00504"/>
    </source>
</evidence>
<dbReference type="GO" id="GO:0043161">
    <property type="term" value="P:proteasome-mediated ubiquitin-dependent protein catabolic process"/>
    <property type="evidence" value="ECO:0007669"/>
    <property type="project" value="TreeGrafter"/>
</dbReference>
<dbReference type="SMART" id="SM00504">
    <property type="entry name" value="Ubox"/>
    <property type="match status" value="2"/>
</dbReference>
<name>A0A5E4PHM7_9COXI</name>
<dbReference type="GO" id="GO:0045862">
    <property type="term" value="P:positive regulation of proteolysis"/>
    <property type="evidence" value="ECO:0007669"/>
    <property type="project" value="TreeGrafter"/>
</dbReference>
<dbReference type="Gene3D" id="3.30.40.10">
    <property type="entry name" value="Zinc/RING finger domain, C3HC4 (zinc finger)"/>
    <property type="match status" value="2"/>
</dbReference>
<keyword evidence="3" id="KW-0808">Transferase</keyword>
<evidence type="ECO:0000256" key="3">
    <source>
        <dbReference type="ARBA" id="ARBA00022679"/>
    </source>
</evidence>
<keyword evidence="4" id="KW-0677">Repeat</keyword>
<sequence>MDNRNDIYTIAYNDLFTYQGREEFAKSLARLSSDELREVLLDQHSLHHDNLVHMLRHVQRIAATQPNPFNFIRQQIQEILAFDSFEGSYIDAPPNTQKLFLLVLLKHNASRRKQILENQAYIDSANLSTILTHLIETWPHLYSHLPNYTITLNNVLNLKETLIPVPSEHSQEQSSDSLVRMPETISSNKDKLFADIITFEFITSPWIAPQGTTYQYESITQWLHDSPTDPLNRSPLNHADLIQNKLYSSLVQCLFDAKNTLRKFMDPELVYQTLCCPLSGERLKDPVVAEDGVTYERAYLEAYLSAHDFFTPCHVLQQKPLYTNRFLTSLYEQTRLDLLLDEYAAAKLPLAKENAHLIKPLRDYLGIRAGEGHFAGWSFGYNKWDKMISSVHLIHALSGTLSPQTFFGRYPYEVKVLKQGRLKTAAQPALNHLESNLMK</sequence>
<dbReference type="GO" id="GO:0000209">
    <property type="term" value="P:protein polyubiquitination"/>
    <property type="evidence" value="ECO:0007669"/>
    <property type="project" value="TreeGrafter"/>
</dbReference>
<dbReference type="GO" id="GO:0005737">
    <property type="term" value="C:cytoplasm"/>
    <property type="evidence" value="ECO:0007669"/>
    <property type="project" value="TreeGrafter"/>
</dbReference>
<dbReference type="KEGG" id="asip:AQUSIP_18460"/>
<protein>
    <recommendedName>
        <fullName evidence="2">RING-type E3 ubiquitin transferase</fullName>
        <ecNumber evidence="2">2.3.2.27</ecNumber>
    </recommendedName>
</protein>
<evidence type="ECO:0000313" key="7">
    <source>
        <dbReference type="EMBL" id="VVC76530.1"/>
    </source>
</evidence>
<dbReference type="PANTHER" id="PTHR46803">
    <property type="entry name" value="E3 UBIQUITIN-PROTEIN LIGASE CHIP"/>
    <property type="match status" value="1"/>
</dbReference>
<dbReference type="OrthoDB" id="5651416at2"/>
<dbReference type="PANTHER" id="PTHR46803:SF2">
    <property type="entry name" value="E3 UBIQUITIN-PROTEIN LIGASE CHIP"/>
    <property type="match status" value="1"/>
</dbReference>
<feature type="domain" description="U-box" evidence="6">
    <location>
        <begin position="273"/>
        <end position="323"/>
    </location>
</feature>
<dbReference type="CDD" id="cd16453">
    <property type="entry name" value="RING-Ubox"/>
    <property type="match status" value="1"/>
</dbReference>
<proteinExistence type="predicted"/>